<accession>A0A829YHP9</accession>
<name>A0A829YHP9_9GAMM</name>
<keyword evidence="2" id="KW-1185">Reference proteome</keyword>
<comment type="caution">
    <text evidence="1">The sequence shown here is derived from an EMBL/GenBank/DDBJ whole genome shotgun (WGS) entry which is preliminary data.</text>
</comment>
<gene>
    <name evidence="1" type="ORF">GCM10011487_47600</name>
</gene>
<proteinExistence type="predicted"/>
<dbReference type="Proteomes" id="UP000445000">
    <property type="component" value="Unassembled WGS sequence"/>
</dbReference>
<reference evidence="2" key="1">
    <citation type="submission" date="2020-01" db="EMBL/GenBank/DDBJ databases">
        <title>'Steroidobacter agaridevorans' sp. nov., agar-degrading bacteria isolated from rhizosphere soils.</title>
        <authorList>
            <person name="Ikenaga M."/>
            <person name="Kataoka M."/>
            <person name="Murouchi A."/>
            <person name="Katsuragi S."/>
            <person name="Sakai M."/>
        </authorList>
    </citation>
    <scope>NUCLEOTIDE SEQUENCE [LARGE SCALE GENOMIC DNA]</scope>
    <source>
        <strain evidence="2">YU21-B</strain>
    </source>
</reference>
<evidence type="ECO:0000313" key="2">
    <source>
        <dbReference type="Proteomes" id="UP000445000"/>
    </source>
</evidence>
<dbReference type="RefSeq" id="WP_161814412.1">
    <property type="nucleotide sequence ID" value="NZ_BLJN01000005.1"/>
</dbReference>
<protein>
    <submittedName>
        <fullName evidence="1">Uncharacterized protein</fullName>
    </submittedName>
</protein>
<evidence type="ECO:0000313" key="1">
    <source>
        <dbReference type="EMBL" id="GFE82760.1"/>
    </source>
</evidence>
<sequence length="65" mass="7646">MQYSWFQWRASVVAIIRFDFGEVLRDVKDGDIDWDSWRTFYDEGHSPQAAVDCAFLRDLRRSGSA</sequence>
<dbReference type="EMBL" id="BLJN01000005">
    <property type="protein sequence ID" value="GFE82760.1"/>
    <property type="molecule type" value="Genomic_DNA"/>
</dbReference>
<dbReference type="AlphaFoldDB" id="A0A829YHP9"/>
<organism evidence="1 2">
    <name type="scientific">Steroidobacter agaridevorans</name>
    <dbReference type="NCBI Taxonomy" id="2695856"/>
    <lineage>
        <taxon>Bacteria</taxon>
        <taxon>Pseudomonadati</taxon>
        <taxon>Pseudomonadota</taxon>
        <taxon>Gammaproteobacteria</taxon>
        <taxon>Steroidobacterales</taxon>
        <taxon>Steroidobacteraceae</taxon>
        <taxon>Steroidobacter</taxon>
    </lineage>
</organism>